<accession>A0ABW4WYD9</accession>
<organism evidence="1 2">
    <name type="scientific">Pontibacter silvestris</name>
    <dbReference type="NCBI Taxonomy" id="2305183"/>
    <lineage>
        <taxon>Bacteria</taxon>
        <taxon>Pseudomonadati</taxon>
        <taxon>Bacteroidota</taxon>
        <taxon>Cytophagia</taxon>
        <taxon>Cytophagales</taxon>
        <taxon>Hymenobacteraceae</taxon>
        <taxon>Pontibacter</taxon>
    </lineage>
</organism>
<comment type="caution">
    <text evidence="1">The sequence shown here is derived from an EMBL/GenBank/DDBJ whole genome shotgun (WGS) entry which is preliminary data.</text>
</comment>
<dbReference type="Proteomes" id="UP001597369">
    <property type="component" value="Unassembled WGS sequence"/>
</dbReference>
<dbReference type="EMBL" id="JBHUHV010000029">
    <property type="protein sequence ID" value="MFD2067261.1"/>
    <property type="molecule type" value="Genomic_DNA"/>
</dbReference>
<name>A0ABW4WYD9_9BACT</name>
<proteinExistence type="predicted"/>
<keyword evidence="2" id="KW-1185">Reference proteome</keyword>
<protein>
    <submittedName>
        <fullName evidence="1">Uncharacterized protein</fullName>
    </submittedName>
</protein>
<sequence length="82" mass="8908">MSTSVVLPGATRANIRFSASGIKRTTNGGVGMCMEVEWKSYITPIIWPSPSHSSYSPTVSCICIRRTASSFTKNAPCQFHIP</sequence>
<gene>
    <name evidence="1" type="ORF">ACFSKU_10230</name>
</gene>
<evidence type="ECO:0000313" key="1">
    <source>
        <dbReference type="EMBL" id="MFD2067261.1"/>
    </source>
</evidence>
<dbReference type="RefSeq" id="WP_229960903.1">
    <property type="nucleotide sequence ID" value="NZ_JAJJWI010000009.1"/>
</dbReference>
<reference evidence="2" key="1">
    <citation type="journal article" date="2019" name="Int. J. Syst. Evol. Microbiol.">
        <title>The Global Catalogue of Microorganisms (GCM) 10K type strain sequencing project: providing services to taxonomists for standard genome sequencing and annotation.</title>
        <authorList>
            <consortium name="The Broad Institute Genomics Platform"/>
            <consortium name="The Broad Institute Genome Sequencing Center for Infectious Disease"/>
            <person name="Wu L."/>
            <person name="Ma J."/>
        </authorList>
    </citation>
    <scope>NUCLEOTIDE SEQUENCE [LARGE SCALE GENOMIC DNA]</scope>
    <source>
        <strain evidence="2">JCM 16545</strain>
    </source>
</reference>
<evidence type="ECO:0000313" key="2">
    <source>
        <dbReference type="Proteomes" id="UP001597369"/>
    </source>
</evidence>